<organism evidence="1 2">
    <name type="scientific">Coprinopsis marcescibilis</name>
    <name type="common">Agaric fungus</name>
    <name type="synonym">Psathyrella marcescibilis</name>
    <dbReference type="NCBI Taxonomy" id="230819"/>
    <lineage>
        <taxon>Eukaryota</taxon>
        <taxon>Fungi</taxon>
        <taxon>Dikarya</taxon>
        <taxon>Basidiomycota</taxon>
        <taxon>Agaricomycotina</taxon>
        <taxon>Agaricomycetes</taxon>
        <taxon>Agaricomycetidae</taxon>
        <taxon>Agaricales</taxon>
        <taxon>Agaricineae</taxon>
        <taxon>Psathyrellaceae</taxon>
        <taxon>Coprinopsis</taxon>
    </lineage>
</organism>
<reference evidence="1 2" key="1">
    <citation type="journal article" date="2019" name="Nat. Ecol. Evol.">
        <title>Megaphylogeny resolves global patterns of mushroom evolution.</title>
        <authorList>
            <person name="Varga T."/>
            <person name="Krizsan K."/>
            <person name="Foldi C."/>
            <person name="Dima B."/>
            <person name="Sanchez-Garcia M."/>
            <person name="Sanchez-Ramirez S."/>
            <person name="Szollosi G.J."/>
            <person name="Szarkandi J.G."/>
            <person name="Papp V."/>
            <person name="Albert L."/>
            <person name="Andreopoulos W."/>
            <person name="Angelini C."/>
            <person name="Antonin V."/>
            <person name="Barry K.W."/>
            <person name="Bougher N.L."/>
            <person name="Buchanan P."/>
            <person name="Buyck B."/>
            <person name="Bense V."/>
            <person name="Catcheside P."/>
            <person name="Chovatia M."/>
            <person name="Cooper J."/>
            <person name="Damon W."/>
            <person name="Desjardin D."/>
            <person name="Finy P."/>
            <person name="Geml J."/>
            <person name="Haridas S."/>
            <person name="Hughes K."/>
            <person name="Justo A."/>
            <person name="Karasinski D."/>
            <person name="Kautmanova I."/>
            <person name="Kiss B."/>
            <person name="Kocsube S."/>
            <person name="Kotiranta H."/>
            <person name="LaButti K.M."/>
            <person name="Lechner B.E."/>
            <person name="Liimatainen K."/>
            <person name="Lipzen A."/>
            <person name="Lukacs Z."/>
            <person name="Mihaltcheva S."/>
            <person name="Morgado L.N."/>
            <person name="Niskanen T."/>
            <person name="Noordeloos M.E."/>
            <person name="Ohm R.A."/>
            <person name="Ortiz-Santana B."/>
            <person name="Ovrebo C."/>
            <person name="Racz N."/>
            <person name="Riley R."/>
            <person name="Savchenko A."/>
            <person name="Shiryaev A."/>
            <person name="Soop K."/>
            <person name="Spirin V."/>
            <person name="Szebenyi C."/>
            <person name="Tomsovsky M."/>
            <person name="Tulloss R.E."/>
            <person name="Uehling J."/>
            <person name="Grigoriev I.V."/>
            <person name="Vagvolgyi C."/>
            <person name="Papp T."/>
            <person name="Martin F.M."/>
            <person name="Miettinen O."/>
            <person name="Hibbett D.S."/>
            <person name="Nagy L.G."/>
        </authorList>
    </citation>
    <scope>NUCLEOTIDE SEQUENCE [LARGE SCALE GENOMIC DNA]</scope>
    <source>
        <strain evidence="1 2">CBS 121175</strain>
    </source>
</reference>
<keyword evidence="2" id="KW-1185">Reference proteome</keyword>
<protein>
    <submittedName>
        <fullName evidence="1">Uncharacterized protein</fullName>
    </submittedName>
</protein>
<gene>
    <name evidence="1" type="ORF">FA15DRAFT_661412</name>
</gene>
<evidence type="ECO:0000313" key="2">
    <source>
        <dbReference type="Proteomes" id="UP000307440"/>
    </source>
</evidence>
<dbReference type="Proteomes" id="UP000307440">
    <property type="component" value="Unassembled WGS sequence"/>
</dbReference>
<accession>A0A5C3KCK2</accession>
<sequence length="108" mass="12044">MGSTALLHTLSNLLSSLKGSFVLCLQKWYSLFSRSFNLGILVEPADLINEHNEIEGLGGREFASPMCERDGNVYAVIAQMKDEVINLKNDNTQLRRNWRTNQGSVGVT</sequence>
<dbReference type="EMBL" id="ML210503">
    <property type="protein sequence ID" value="TFK17487.1"/>
    <property type="molecule type" value="Genomic_DNA"/>
</dbReference>
<proteinExistence type="predicted"/>
<dbReference type="AlphaFoldDB" id="A0A5C3KCK2"/>
<name>A0A5C3KCK2_COPMA</name>
<evidence type="ECO:0000313" key="1">
    <source>
        <dbReference type="EMBL" id="TFK17487.1"/>
    </source>
</evidence>